<name>A0A158GVV6_CABSO</name>
<dbReference type="OrthoDB" id="8375at2"/>
<accession>A0A158GVV6</accession>
<dbReference type="RefSeq" id="WP_060856782.1">
    <property type="nucleotide sequence ID" value="NZ_FCOC02000011.1"/>
</dbReference>
<gene>
    <name evidence="1" type="ORF">AWB64_03641</name>
</gene>
<dbReference type="Pfam" id="PF08309">
    <property type="entry name" value="LVIVD"/>
    <property type="match status" value="2"/>
</dbReference>
<dbReference type="Proteomes" id="UP000054893">
    <property type="component" value="Unassembled WGS sequence"/>
</dbReference>
<dbReference type="InterPro" id="IPR013211">
    <property type="entry name" value="LVIVD"/>
</dbReference>
<dbReference type="EMBL" id="FCOC02000011">
    <property type="protein sequence ID" value="SAL36208.1"/>
    <property type="molecule type" value="Genomic_DNA"/>
</dbReference>
<evidence type="ECO:0000313" key="2">
    <source>
        <dbReference type="Proteomes" id="UP000054893"/>
    </source>
</evidence>
<reference evidence="1 2" key="1">
    <citation type="submission" date="2016-01" db="EMBL/GenBank/DDBJ databases">
        <authorList>
            <person name="Oliw E.H."/>
        </authorList>
    </citation>
    <scope>NUCLEOTIDE SEQUENCE [LARGE SCALE GENOMIC DNA]</scope>
    <source>
        <strain evidence="1">LMG 22029</strain>
    </source>
</reference>
<sequence>MSSQSLPAADFSKNMRLIGYCDQGNRPDGVQLMVHHGYAYVGHMFSKGFSVIDVRDPRNPAAVNYVSAPPDTWNIHLQAHDDLLLVINAKDMFAATEFQDERAYYSGALGEKVGTASRTSTQRHWRAGLAVYDISRPDTPFEIGFMSIDGGGIHRLWYTGGRWAYASALLDGFTDYIFITIDMSDPRRPVEAGRFWLPGMHAAGGETPSWDTSRRYGLHHPIVHGDTAYCAWRDAGMVVLNVADRTAPKLVVHRNWSPPFGGGTHNCLPLPERDLLVVLDEAVLDNQADGEKFIWVFDNREPSNPTSISTLPSPNEIDYAAKPGHFGPHNLHENRPGTFVSSEIIVATYQNAGVRVFDIRNQHEPSEIAALVPPTPSRLVDSRQGRPLVIQSADVFVDANGLIYSTDYNGGLYVMEVESWR</sequence>
<evidence type="ECO:0000313" key="1">
    <source>
        <dbReference type="EMBL" id="SAL36208.1"/>
    </source>
</evidence>
<dbReference type="AlphaFoldDB" id="A0A158GVV6"/>
<organism evidence="1 2">
    <name type="scientific">Caballeronia sordidicola</name>
    <name type="common">Burkholderia sordidicola</name>
    <dbReference type="NCBI Taxonomy" id="196367"/>
    <lineage>
        <taxon>Bacteria</taxon>
        <taxon>Pseudomonadati</taxon>
        <taxon>Pseudomonadota</taxon>
        <taxon>Betaproteobacteria</taxon>
        <taxon>Burkholderiales</taxon>
        <taxon>Burkholderiaceae</taxon>
        <taxon>Caballeronia</taxon>
    </lineage>
</organism>
<protein>
    <submittedName>
        <fullName evidence="1">LVIVD repeat protein</fullName>
    </submittedName>
</protein>
<proteinExistence type="predicted"/>
<dbReference type="SUPFAM" id="SSF101898">
    <property type="entry name" value="NHL repeat"/>
    <property type="match status" value="1"/>
</dbReference>